<evidence type="ECO:0000256" key="3">
    <source>
        <dbReference type="ARBA" id="ARBA00022946"/>
    </source>
</evidence>
<keyword evidence="3" id="KW-0809">Transit peptide</keyword>
<dbReference type="Gene3D" id="1.25.70.10">
    <property type="entry name" value="Transcription termination factor 3, mitochondrial"/>
    <property type="match status" value="1"/>
</dbReference>
<evidence type="ECO:0000313" key="4">
    <source>
        <dbReference type="EMBL" id="KAE8723946.1"/>
    </source>
</evidence>
<keyword evidence="2" id="KW-0806">Transcription termination</keyword>
<gene>
    <name evidence="4" type="ORF">F3Y22_tig00011079pilonHSYRG00030</name>
</gene>
<dbReference type="FunFam" id="1.25.70.10:FF:000001">
    <property type="entry name" value="Mitochondrial transcription termination factor-like"/>
    <property type="match status" value="1"/>
</dbReference>
<dbReference type="PANTHER" id="PTHR13068">
    <property type="entry name" value="CGI-12 PROTEIN-RELATED"/>
    <property type="match status" value="1"/>
</dbReference>
<keyword evidence="5" id="KW-1185">Reference proteome</keyword>
<dbReference type="EMBL" id="VEPZ02000491">
    <property type="protein sequence ID" value="KAE8723946.1"/>
    <property type="molecule type" value="Genomic_DNA"/>
</dbReference>
<reference evidence="4" key="1">
    <citation type="submission" date="2019-09" db="EMBL/GenBank/DDBJ databases">
        <title>Draft genome information of white flower Hibiscus syriacus.</title>
        <authorList>
            <person name="Kim Y.-M."/>
        </authorList>
    </citation>
    <scope>NUCLEOTIDE SEQUENCE [LARGE SCALE GENOMIC DNA]</scope>
    <source>
        <strain evidence="4">YM2019G1</strain>
    </source>
</reference>
<comment type="similarity">
    <text evidence="1">Belongs to the mTERF family.</text>
</comment>
<evidence type="ECO:0000256" key="1">
    <source>
        <dbReference type="ARBA" id="ARBA00007692"/>
    </source>
</evidence>
<organism evidence="4 5">
    <name type="scientific">Hibiscus syriacus</name>
    <name type="common">Rose of Sharon</name>
    <dbReference type="NCBI Taxonomy" id="106335"/>
    <lineage>
        <taxon>Eukaryota</taxon>
        <taxon>Viridiplantae</taxon>
        <taxon>Streptophyta</taxon>
        <taxon>Embryophyta</taxon>
        <taxon>Tracheophyta</taxon>
        <taxon>Spermatophyta</taxon>
        <taxon>Magnoliopsida</taxon>
        <taxon>eudicotyledons</taxon>
        <taxon>Gunneridae</taxon>
        <taxon>Pentapetalae</taxon>
        <taxon>rosids</taxon>
        <taxon>malvids</taxon>
        <taxon>Malvales</taxon>
        <taxon>Malvaceae</taxon>
        <taxon>Malvoideae</taxon>
        <taxon>Hibiscus</taxon>
    </lineage>
</organism>
<dbReference type="Proteomes" id="UP000436088">
    <property type="component" value="Unassembled WGS sequence"/>
</dbReference>
<dbReference type="SMART" id="SM00733">
    <property type="entry name" value="Mterf"/>
    <property type="match status" value="6"/>
</dbReference>
<dbReference type="InterPro" id="IPR003690">
    <property type="entry name" value="MTERF"/>
</dbReference>
<evidence type="ECO:0000313" key="5">
    <source>
        <dbReference type="Proteomes" id="UP000436088"/>
    </source>
</evidence>
<proteinExistence type="inferred from homology"/>
<accession>A0A6A3C535</accession>
<keyword evidence="2" id="KW-0805">Transcription regulation</keyword>
<dbReference type="InterPro" id="IPR038538">
    <property type="entry name" value="MTERF_sf"/>
</dbReference>
<comment type="caution">
    <text evidence="4">The sequence shown here is derived from an EMBL/GenBank/DDBJ whole genome shotgun (WGS) entry which is preliminary data.</text>
</comment>
<dbReference type="GO" id="GO:0006353">
    <property type="term" value="P:DNA-templated transcription termination"/>
    <property type="evidence" value="ECO:0007669"/>
    <property type="project" value="UniProtKB-KW"/>
</dbReference>
<dbReference type="Pfam" id="PF02536">
    <property type="entry name" value="mTERF"/>
    <property type="match status" value="1"/>
</dbReference>
<name>A0A6A3C535_HIBSY</name>
<sequence>MLSFLSKTILHGRRLIKIEAFKCKNHLYILQNSPSLSFSTSLNQQSFTVSYLMKTCGLSPESALSVSKRVNFETRNQPDSVVAFLKNHGFSETQIATIIGKMPCILSSNVEKTLLPKITFFNSKGISSSDLTKLFAKNPHILRVSLEKKIIPSFNFLSNLFQSDNAAFGVLNLQPRIYLYDFDSYILPNHNILRQNGVPELNIVKGLRRVPKTFFVAPVVLKDNVEKVKKLGFNPAKFTFVVALDVLGSISKSTWERKFDVYRKCGWSEKEILEAFKGYPLLMAFSEDKIKSVMDFLVNAMGFQALLIAKRPNLLGMSMEKRIVPRGFFLKDLMSKGLLEKKLGLKMFLISEEFFLERFVYCYEEEKASELLKLYNEKLNLAAGGKLKTAKSYKIC</sequence>
<dbReference type="AlphaFoldDB" id="A0A6A3C535"/>
<dbReference type="PANTHER" id="PTHR13068:SF204">
    <property type="entry name" value="TRANSCRIPTION TERMINATION FACTOR FAMILY PROTEIN, PUTATIVE ISOFORM 1-RELATED"/>
    <property type="match status" value="1"/>
</dbReference>
<dbReference type="GO" id="GO:0003676">
    <property type="term" value="F:nucleic acid binding"/>
    <property type="evidence" value="ECO:0007669"/>
    <property type="project" value="InterPro"/>
</dbReference>
<evidence type="ECO:0000256" key="2">
    <source>
        <dbReference type="ARBA" id="ARBA00022472"/>
    </source>
</evidence>
<protein>
    <submittedName>
        <fullName evidence="4">Mitochondrial transcription termination factor family protein, putative isoform 2</fullName>
    </submittedName>
</protein>
<keyword evidence="2" id="KW-0804">Transcription</keyword>